<sequence>MAFDLWTYQFCLACDKQVQSDAATYCSEPCQMIDSERATLPPSSQVSSPGFPPPPTEFYVSWAYGLSTARSCETTAQKRHWIHYMMPDTEQPWLHAEYVLHPRGRSPVKQGEDGTASIRCLIRAGDSAAEAVLLASIAAMSCVQPIYCIMSMYTSSGGPEAGWEVYATTENATHSKLARRATYNHNTYLITPLFSATFTATRW</sequence>
<gene>
    <name evidence="1" type="ORF">FOXB_17430</name>
</gene>
<dbReference type="EMBL" id="AFQF01007022">
    <property type="protein sequence ID" value="EGU72062.1"/>
    <property type="molecule type" value="Genomic_DNA"/>
</dbReference>
<accession>F9GFJ6</accession>
<evidence type="ECO:0000313" key="1">
    <source>
        <dbReference type="EMBL" id="EGU72062.1"/>
    </source>
</evidence>
<proteinExistence type="predicted"/>
<name>F9GFJ6_FUSOF</name>
<reference evidence="1" key="1">
    <citation type="journal article" date="2012" name="Mol. Plant Microbe Interact.">
        <title>A highly conserved effector in Fusarium oxysporum is required for full virulence on Arabidopsis.</title>
        <authorList>
            <person name="Thatcher L.F."/>
            <person name="Gardiner D.M."/>
            <person name="Kazan K."/>
            <person name="Manners J."/>
        </authorList>
    </citation>
    <scope>NUCLEOTIDE SEQUENCE [LARGE SCALE GENOMIC DNA]</scope>
    <source>
        <strain evidence="1">Fo5176</strain>
    </source>
</reference>
<dbReference type="Pfam" id="PF12855">
    <property type="entry name" value="Ecl1"/>
    <property type="match status" value="1"/>
</dbReference>
<dbReference type="InterPro" id="IPR024368">
    <property type="entry name" value="Ecl1/2/3"/>
</dbReference>
<comment type="caution">
    <text evidence="1">The sequence shown here is derived from an EMBL/GenBank/DDBJ whole genome shotgun (WGS) entry which is preliminary data.</text>
</comment>
<organism evidence="1">
    <name type="scientific">Fusarium oxysporum (strain Fo5176)</name>
    <name type="common">Fusarium vascular wilt</name>
    <dbReference type="NCBI Taxonomy" id="660025"/>
    <lineage>
        <taxon>Eukaryota</taxon>
        <taxon>Fungi</taxon>
        <taxon>Dikarya</taxon>
        <taxon>Ascomycota</taxon>
        <taxon>Pezizomycotina</taxon>
        <taxon>Sordariomycetes</taxon>
        <taxon>Hypocreomycetidae</taxon>
        <taxon>Hypocreales</taxon>
        <taxon>Nectriaceae</taxon>
        <taxon>Fusarium</taxon>
        <taxon>Fusarium oxysporum species complex</taxon>
    </lineage>
</organism>
<protein>
    <submittedName>
        <fullName evidence="1">Uncharacterized protein</fullName>
    </submittedName>
</protein>
<dbReference type="OrthoDB" id="2563506at2759"/>
<dbReference type="AlphaFoldDB" id="F9GFJ6"/>
<dbReference type="PaxDb" id="5507-FOXG_14973P0"/>